<gene>
    <name evidence="1" type="ORF">SAMN05421546_2024</name>
</gene>
<dbReference type="OrthoDB" id="5966186at2"/>
<organism evidence="1 2">
    <name type="scientific">Solilutibacter tolerans</name>
    <dbReference type="NCBI Taxonomy" id="1604334"/>
    <lineage>
        <taxon>Bacteria</taxon>
        <taxon>Pseudomonadati</taxon>
        <taxon>Pseudomonadota</taxon>
        <taxon>Gammaproteobacteria</taxon>
        <taxon>Lysobacterales</taxon>
        <taxon>Lysobacteraceae</taxon>
        <taxon>Solilutibacter</taxon>
    </lineage>
</organism>
<dbReference type="AlphaFoldDB" id="A0A1N6WCX3"/>
<accession>A0A1N6WCX3</accession>
<keyword evidence="2" id="KW-1185">Reference proteome</keyword>
<reference evidence="2" key="1">
    <citation type="submission" date="2017-01" db="EMBL/GenBank/DDBJ databases">
        <authorList>
            <person name="Varghese N."/>
            <person name="Submissions S."/>
        </authorList>
    </citation>
    <scope>NUCLEOTIDE SEQUENCE [LARGE SCALE GENOMIC DNA]</scope>
    <source>
        <strain evidence="2">UM1</strain>
    </source>
</reference>
<protein>
    <submittedName>
        <fullName evidence="1">Uncharacterized protein</fullName>
    </submittedName>
</protein>
<evidence type="ECO:0000313" key="2">
    <source>
        <dbReference type="Proteomes" id="UP000241788"/>
    </source>
</evidence>
<dbReference type="RefSeq" id="WP_076587794.1">
    <property type="nucleotide sequence ID" value="NZ_FTLW01000004.1"/>
</dbReference>
<sequence>MTALHDDLVPHTEWWLATLGDTLIWARLRVREAGTAEVFDADGNHLAYDSPDTARAALMDAEFVSYDGLDEDDALHRGFSLHEVEPPEGSDDEYELRGQMVRNLGTRA</sequence>
<proteinExistence type="predicted"/>
<dbReference type="EMBL" id="FTLW01000004">
    <property type="protein sequence ID" value="SIQ87997.1"/>
    <property type="molecule type" value="Genomic_DNA"/>
</dbReference>
<evidence type="ECO:0000313" key="1">
    <source>
        <dbReference type="EMBL" id="SIQ87997.1"/>
    </source>
</evidence>
<dbReference type="STRING" id="1604334.SAMN05421546_2024"/>
<name>A0A1N6WCX3_9GAMM</name>
<dbReference type="Proteomes" id="UP000241788">
    <property type="component" value="Unassembled WGS sequence"/>
</dbReference>